<dbReference type="Pfam" id="PF09719">
    <property type="entry name" value="C_GCAxxG_C_C"/>
    <property type="match status" value="1"/>
</dbReference>
<dbReference type="EMBL" id="CYXX01000003">
    <property type="protein sequence ID" value="CUM80907.1"/>
    <property type="molecule type" value="Genomic_DNA"/>
</dbReference>
<name>A0A173RT44_9FIRM</name>
<dbReference type="RefSeq" id="WP_055167776.1">
    <property type="nucleotide sequence ID" value="NZ_CATWND010000048.1"/>
</dbReference>
<evidence type="ECO:0000313" key="1">
    <source>
        <dbReference type="EMBL" id="CUM80907.1"/>
    </source>
</evidence>
<dbReference type="Proteomes" id="UP000095453">
    <property type="component" value="Unassembled WGS sequence"/>
</dbReference>
<reference evidence="1 2" key="1">
    <citation type="submission" date="2015-09" db="EMBL/GenBank/DDBJ databases">
        <authorList>
            <consortium name="Pathogen Informatics"/>
        </authorList>
    </citation>
    <scope>NUCLEOTIDE SEQUENCE [LARGE SCALE GENOMIC DNA]</scope>
    <source>
        <strain evidence="1 2">2789STDY5608887</strain>
    </source>
</reference>
<accession>A0A173RT44</accession>
<sequence length="131" mass="13934">MSKHTERAKELRSEVPVSSNCAQTVMRVYAKEIGLDEDLAAAIGSNFGGGMRCGATCGAIAAGYMVLGAKGIESPAVLNEFRKCMAKKHDGMTDCADLLRANAAKGGEKKPHCDNMIEEVITLIDELTDGR</sequence>
<protein>
    <submittedName>
        <fullName evidence="1">C_GCAxxG_C_C family protein</fullName>
    </submittedName>
</protein>
<gene>
    <name evidence="1" type="ORF">ERS852444_00574</name>
</gene>
<evidence type="ECO:0000313" key="2">
    <source>
        <dbReference type="Proteomes" id="UP000095453"/>
    </source>
</evidence>
<dbReference type="InterPro" id="IPR010181">
    <property type="entry name" value="CGCAxxGCC_motif"/>
</dbReference>
<proteinExistence type="predicted"/>
<organism evidence="1 2">
    <name type="scientific">Roseburia inulinivorans</name>
    <dbReference type="NCBI Taxonomy" id="360807"/>
    <lineage>
        <taxon>Bacteria</taxon>
        <taxon>Bacillati</taxon>
        <taxon>Bacillota</taxon>
        <taxon>Clostridia</taxon>
        <taxon>Lachnospirales</taxon>
        <taxon>Lachnospiraceae</taxon>
        <taxon>Roseburia</taxon>
    </lineage>
</organism>
<dbReference type="AlphaFoldDB" id="A0A173RT44"/>